<dbReference type="GO" id="GO:0009099">
    <property type="term" value="P:L-valine biosynthetic process"/>
    <property type="evidence" value="ECO:0007669"/>
    <property type="project" value="UniProtKB-UniPathway"/>
</dbReference>
<evidence type="ECO:0000256" key="4">
    <source>
        <dbReference type="ARBA" id="ARBA00013145"/>
    </source>
</evidence>
<comment type="similarity">
    <text evidence="3">Belongs to the TPP enzyme family.</text>
</comment>
<dbReference type="InterPro" id="IPR029061">
    <property type="entry name" value="THDP-binding"/>
</dbReference>
<evidence type="ECO:0000256" key="1">
    <source>
        <dbReference type="ARBA" id="ARBA00004974"/>
    </source>
</evidence>
<dbReference type="UniPathway" id="UPA00047">
    <property type="reaction ID" value="UER00055"/>
</dbReference>
<dbReference type="Gene3D" id="3.40.50.1220">
    <property type="entry name" value="TPP-binding domain"/>
    <property type="match status" value="1"/>
</dbReference>
<evidence type="ECO:0000313" key="13">
    <source>
        <dbReference type="Proteomes" id="UP000215506"/>
    </source>
</evidence>
<evidence type="ECO:0000256" key="6">
    <source>
        <dbReference type="ARBA" id="ARBA00022827"/>
    </source>
</evidence>
<keyword evidence="6" id="KW-0274">FAD</keyword>
<evidence type="ECO:0000256" key="9">
    <source>
        <dbReference type="ARBA" id="ARBA00048670"/>
    </source>
</evidence>
<evidence type="ECO:0000256" key="5">
    <source>
        <dbReference type="ARBA" id="ARBA00022630"/>
    </source>
</evidence>
<evidence type="ECO:0000256" key="2">
    <source>
        <dbReference type="ARBA" id="ARBA00005025"/>
    </source>
</evidence>
<dbReference type="NCBIfam" id="NF006203">
    <property type="entry name" value="PRK08327.1"/>
    <property type="match status" value="1"/>
</dbReference>
<dbReference type="InterPro" id="IPR012001">
    <property type="entry name" value="Thiamin_PyroP_enz_TPP-bd_dom"/>
</dbReference>
<evidence type="ECO:0000256" key="3">
    <source>
        <dbReference type="ARBA" id="ARBA00007812"/>
    </source>
</evidence>
<dbReference type="EMBL" id="NGAF01000003">
    <property type="protein sequence ID" value="OXR45619.1"/>
    <property type="molecule type" value="Genomic_DNA"/>
</dbReference>
<dbReference type="InterPro" id="IPR045229">
    <property type="entry name" value="TPP_enz"/>
</dbReference>
<dbReference type="GO" id="GO:0030976">
    <property type="term" value="F:thiamine pyrophosphate binding"/>
    <property type="evidence" value="ECO:0007669"/>
    <property type="project" value="InterPro"/>
</dbReference>
<dbReference type="Pfam" id="PF02775">
    <property type="entry name" value="TPP_enzyme_C"/>
    <property type="match status" value="1"/>
</dbReference>
<name>A0A231H9U2_9NOCA</name>
<evidence type="ECO:0000256" key="7">
    <source>
        <dbReference type="ARBA" id="ARBA00023052"/>
    </source>
</evidence>
<feature type="domain" description="Thiamine pyrophosphate enzyme N-terminal TPP-binding" evidence="11">
    <location>
        <begin position="21"/>
        <end position="147"/>
    </location>
</feature>
<dbReference type="GO" id="GO:0000287">
    <property type="term" value="F:magnesium ion binding"/>
    <property type="evidence" value="ECO:0007669"/>
    <property type="project" value="UniProtKB-ARBA"/>
</dbReference>
<comment type="caution">
    <text evidence="12">The sequence shown here is derived from an EMBL/GenBank/DDBJ whole genome shotgun (WGS) entry which is preliminary data.</text>
</comment>
<comment type="catalytic activity">
    <reaction evidence="9">
        <text>2 pyruvate + H(+) = (2S)-2-acetolactate + CO2</text>
        <dbReference type="Rhea" id="RHEA:25249"/>
        <dbReference type="ChEBI" id="CHEBI:15361"/>
        <dbReference type="ChEBI" id="CHEBI:15378"/>
        <dbReference type="ChEBI" id="CHEBI:16526"/>
        <dbReference type="ChEBI" id="CHEBI:58476"/>
        <dbReference type="EC" id="2.2.1.6"/>
    </reaction>
</comment>
<dbReference type="GO" id="GO:0005948">
    <property type="term" value="C:acetolactate synthase complex"/>
    <property type="evidence" value="ECO:0007669"/>
    <property type="project" value="TreeGrafter"/>
</dbReference>
<comment type="pathway">
    <text evidence="1">Amino-acid biosynthesis; L-isoleucine biosynthesis; L-isoleucine from 2-oxobutanoate: step 1/4.</text>
</comment>
<dbReference type="GO" id="GO:0050660">
    <property type="term" value="F:flavin adenine dinucleotide binding"/>
    <property type="evidence" value="ECO:0007669"/>
    <property type="project" value="TreeGrafter"/>
</dbReference>
<reference evidence="12" key="1">
    <citation type="submission" date="2017-07" db="EMBL/GenBank/DDBJ databases">
        <title>First draft Genome Sequence of Nocardia cerradoensis isolated from human infection.</title>
        <authorList>
            <person name="Carrasco G."/>
        </authorList>
    </citation>
    <scope>NUCLEOTIDE SEQUENCE [LARGE SCALE GENOMIC DNA]</scope>
    <source>
        <strain evidence="12">CNM20130759</strain>
    </source>
</reference>
<organism evidence="12 13">
    <name type="scientific">Nocardia cerradoensis</name>
    <dbReference type="NCBI Taxonomy" id="85688"/>
    <lineage>
        <taxon>Bacteria</taxon>
        <taxon>Bacillati</taxon>
        <taxon>Actinomycetota</taxon>
        <taxon>Actinomycetes</taxon>
        <taxon>Mycobacteriales</taxon>
        <taxon>Nocardiaceae</taxon>
        <taxon>Nocardia</taxon>
    </lineage>
</organism>
<keyword evidence="13" id="KW-1185">Reference proteome</keyword>
<dbReference type="InterPro" id="IPR011766">
    <property type="entry name" value="TPP_enzyme_TPP-bd"/>
</dbReference>
<keyword evidence="8" id="KW-0100">Branched-chain amino acid biosynthesis</keyword>
<accession>A0A231H9U2</accession>
<dbReference type="Proteomes" id="UP000215506">
    <property type="component" value="Unassembled WGS sequence"/>
</dbReference>
<dbReference type="InterPro" id="IPR029035">
    <property type="entry name" value="DHS-like_NAD/FAD-binding_dom"/>
</dbReference>
<dbReference type="GO" id="GO:0003984">
    <property type="term" value="F:acetolactate synthase activity"/>
    <property type="evidence" value="ECO:0007669"/>
    <property type="project" value="UniProtKB-EC"/>
</dbReference>
<proteinExistence type="inferred from homology"/>
<dbReference type="Pfam" id="PF02776">
    <property type="entry name" value="TPP_enzyme_N"/>
    <property type="match status" value="1"/>
</dbReference>
<dbReference type="CDD" id="cd07035">
    <property type="entry name" value="TPP_PYR_POX_like"/>
    <property type="match status" value="1"/>
</dbReference>
<sequence>MTPVHASNRKLSMPHTAASRYLTALAEQGIEWFFVNAGTDFAPIVEAYADNKRDGGPELPLPVLCAHENLAGGMAHGAALVTGRPQALMLHVNVGTGNAVCSVANAARDRIPLLVTAGRSPILEFGAVGARDLPIHWSQEMFDQASMVREFVKWDYELRDPRQVEAVVDRALSVATAHPRGPVYLSLPREVLAEEADAPAQAQPPMPVPATLQPDPAAIDTLADKLATAKFPVIVAAASGAETESVALLGDLATRFAIGVADPWARYLNIAWDHPHRLGADVAAVLERADVVVFVECDVPWIQARTAPAAGCFVAQVGVDPLFTTYPMRSHRSDLTISATPTAFLARLSEALETRADGIDQARAEQFRTLATANRAAVDGLRQAELDRDDEDVISMAAISAVLGELLEDDDIVFNEYVSYPDLLHRTKPGTYYFLPASGGLGWGLPAALGAQYAARDRTVVATLGDGAYMFANPAACHHAAAKHELPVLTIIANNSNWTAVDSATYLVYPDGTAATTGEDRFSNLSPSPDLAAYCTASGGHGATVHRRSELEGAIKEALRVVRDEKRQALLDIRCK</sequence>
<evidence type="ECO:0000256" key="8">
    <source>
        <dbReference type="ARBA" id="ARBA00023304"/>
    </source>
</evidence>
<dbReference type="PANTHER" id="PTHR18968">
    <property type="entry name" value="THIAMINE PYROPHOSPHATE ENZYMES"/>
    <property type="match status" value="1"/>
</dbReference>
<dbReference type="AlphaFoldDB" id="A0A231H9U2"/>
<keyword evidence="12" id="KW-0456">Lyase</keyword>
<feature type="domain" description="Thiamine pyrophosphate enzyme TPP-binding" evidence="10">
    <location>
        <begin position="424"/>
        <end position="573"/>
    </location>
</feature>
<dbReference type="CDD" id="cd02002">
    <property type="entry name" value="TPP_BFDC"/>
    <property type="match status" value="1"/>
</dbReference>
<evidence type="ECO:0000259" key="11">
    <source>
        <dbReference type="Pfam" id="PF02776"/>
    </source>
</evidence>
<evidence type="ECO:0000313" key="12">
    <source>
        <dbReference type="EMBL" id="OXR45619.1"/>
    </source>
</evidence>
<dbReference type="SUPFAM" id="SSF52467">
    <property type="entry name" value="DHS-like NAD/FAD-binding domain"/>
    <property type="match status" value="1"/>
</dbReference>
<comment type="pathway">
    <text evidence="2">Amino-acid biosynthesis; L-valine biosynthesis; L-valine from pyruvate: step 1/4.</text>
</comment>
<protein>
    <recommendedName>
        <fullName evidence="4">acetolactate synthase</fullName>
        <ecNumber evidence="4">2.2.1.6</ecNumber>
    </recommendedName>
</protein>
<dbReference type="UniPathway" id="UPA00049">
    <property type="reaction ID" value="UER00059"/>
</dbReference>
<keyword evidence="5" id="KW-0285">Flavoprotein</keyword>
<dbReference type="PANTHER" id="PTHR18968:SF164">
    <property type="entry name" value="PYRUVATE DECARBOXYLASE"/>
    <property type="match status" value="1"/>
</dbReference>
<gene>
    <name evidence="12" type="primary">mdlC</name>
    <name evidence="12" type="ORF">B7C42_01911</name>
</gene>
<dbReference type="SUPFAM" id="SSF52518">
    <property type="entry name" value="Thiamin diphosphate-binding fold (THDP-binding)"/>
    <property type="match status" value="2"/>
</dbReference>
<dbReference type="GO" id="GO:0016829">
    <property type="term" value="F:lyase activity"/>
    <property type="evidence" value="ECO:0007669"/>
    <property type="project" value="UniProtKB-KW"/>
</dbReference>
<evidence type="ECO:0000259" key="10">
    <source>
        <dbReference type="Pfam" id="PF02775"/>
    </source>
</evidence>
<keyword evidence="7" id="KW-0786">Thiamine pyrophosphate</keyword>
<keyword evidence="8" id="KW-0028">Amino-acid biosynthesis</keyword>
<dbReference type="Gene3D" id="3.40.50.970">
    <property type="match status" value="2"/>
</dbReference>
<dbReference type="EC" id="2.2.1.6" evidence="4"/>
<dbReference type="GO" id="GO:0009097">
    <property type="term" value="P:isoleucine biosynthetic process"/>
    <property type="evidence" value="ECO:0007669"/>
    <property type="project" value="UniProtKB-UniPathway"/>
</dbReference>